<protein>
    <submittedName>
        <fullName evidence="2">Uncharacterized protein</fullName>
    </submittedName>
</protein>
<feature type="transmembrane region" description="Helical" evidence="1">
    <location>
        <begin position="224"/>
        <end position="244"/>
    </location>
</feature>
<reference evidence="2" key="1">
    <citation type="journal article" date="2021" name="PeerJ">
        <title>Extensive microbial diversity within the chicken gut microbiome revealed by metagenomics and culture.</title>
        <authorList>
            <person name="Gilroy R."/>
            <person name="Ravi A."/>
            <person name="Getino M."/>
            <person name="Pursley I."/>
            <person name="Horton D.L."/>
            <person name="Alikhan N.F."/>
            <person name="Baker D."/>
            <person name="Gharbi K."/>
            <person name="Hall N."/>
            <person name="Watson M."/>
            <person name="Adriaenssens E.M."/>
            <person name="Foster-Nyarko E."/>
            <person name="Jarju S."/>
            <person name="Secka A."/>
            <person name="Antonio M."/>
            <person name="Oren A."/>
            <person name="Chaudhuri R.R."/>
            <person name="La Ragione R."/>
            <person name="Hildebrand F."/>
            <person name="Pallen M.J."/>
        </authorList>
    </citation>
    <scope>NUCLEOTIDE SEQUENCE</scope>
    <source>
        <strain evidence="2">A5-1222</strain>
    </source>
</reference>
<comment type="caution">
    <text evidence="2">The sequence shown here is derived from an EMBL/GenBank/DDBJ whole genome shotgun (WGS) entry which is preliminary data.</text>
</comment>
<name>A0A9E2KUY5_9BACT</name>
<evidence type="ECO:0000313" key="2">
    <source>
        <dbReference type="EMBL" id="MBU3830650.1"/>
    </source>
</evidence>
<keyword evidence="1" id="KW-0812">Transmembrane</keyword>
<dbReference type="Proteomes" id="UP000824247">
    <property type="component" value="Unassembled WGS sequence"/>
</dbReference>
<proteinExistence type="predicted"/>
<dbReference type="AlphaFoldDB" id="A0A9E2KUY5"/>
<feature type="transmembrane region" description="Helical" evidence="1">
    <location>
        <begin position="58"/>
        <end position="81"/>
    </location>
</feature>
<feature type="transmembrane region" description="Helical" evidence="1">
    <location>
        <begin position="179"/>
        <end position="204"/>
    </location>
</feature>
<reference evidence="2" key="2">
    <citation type="submission" date="2021-04" db="EMBL/GenBank/DDBJ databases">
        <authorList>
            <person name="Gilroy R."/>
        </authorList>
    </citation>
    <scope>NUCLEOTIDE SEQUENCE</scope>
    <source>
        <strain evidence="2">A5-1222</strain>
    </source>
</reference>
<feature type="transmembrane region" description="Helical" evidence="1">
    <location>
        <begin position="88"/>
        <end position="111"/>
    </location>
</feature>
<feature type="transmembrane region" description="Helical" evidence="1">
    <location>
        <begin position="117"/>
        <end position="139"/>
    </location>
</feature>
<feature type="transmembrane region" description="Helical" evidence="1">
    <location>
        <begin position="24"/>
        <end position="46"/>
    </location>
</feature>
<accession>A0A9E2KUY5</accession>
<dbReference type="EMBL" id="JAHLFM010000010">
    <property type="protein sequence ID" value="MBU3830650.1"/>
    <property type="molecule type" value="Genomic_DNA"/>
</dbReference>
<evidence type="ECO:0000256" key="1">
    <source>
        <dbReference type="SAM" id="Phobius"/>
    </source>
</evidence>
<keyword evidence="1" id="KW-1133">Transmembrane helix</keyword>
<keyword evidence="1" id="KW-0472">Membrane</keyword>
<evidence type="ECO:0000313" key="3">
    <source>
        <dbReference type="Proteomes" id="UP000824247"/>
    </source>
</evidence>
<organism evidence="2 3">
    <name type="scientific">Candidatus Ureaplasma intestinipullorum</name>
    <dbReference type="NCBI Taxonomy" id="2838770"/>
    <lineage>
        <taxon>Bacteria</taxon>
        <taxon>Bacillati</taxon>
        <taxon>Mycoplasmatota</taxon>
        <taxon>Mycoplasmoidales</taxon>
        <taxon>Mycoplasmoidaceae</taxon>
        <taxon>Ureaplasma</taxon>
    </lineage>
</organism>
<gene>
    <name evidence="2" type="ORF">H9897_00595</name>
</gene>
<feature type="transmembrane region" description="Helical" evidence="1">
    <location>
        <begin position="151"/>
        <end position="173"/>
    </location>
</feature>
<sequence length="253" mass="28419">MNNYQSVKTGENTYKFIAKKQNFFIGKCCLIAGGLFALIFGIAFVISEFVFLKNNINFNYIIMIGTISLIAAFIFSIIMSFKGISASFGLIITTITIYSFAFIMMFSSYFSLLGNSIMFFALAFTSIAIIIIGIISFIIPAKTAYSIFKISMISFGAYIMISLVGSLVLWFTYSSITIQIWQIVITALIGFIIICSTIFSFYKLKQTSEFINISDIDSTTYNKLLLLQAFNILSSIIMLFMWILRILGIANRS</sequence>